<dbReference type="GO" id="GO:0007165">
    <property type="term" value="P:signal transduction"/>
    <property type="evidence" value="ECO:0007669"/>
    <property type="project" value="InterPro"/>
</dbReference>
<dbReference type="SMART" id="SM00173">
    <property type="entry name" value="RAS"/>
    <property type="match status" value="1"/>
</dbReference>
<keyword evidence="1" id="KW-0547">Nucleotide-binding</keyword>
<dbReference type="PANTHER" id="PTHR24070">
    <property type="entry name" value="RAS, DI-RAS, AND RHEB FAMILY MEMBERS OF SMALL GTPASE SUPERFAMILY"/>
    <property type="match status" value="1"/>
</dbReference>
<evidence type="ECO:0000256" key="3">
    <source>
        <dbReference type="SAM" id="MobiDB-lite"/>
    </source>
</evidence>
<keyword evidence="5" id="KW-1185">Reference proteome</keyword>
<dbReference type="GO" id="GO:0016020">
    <property type="term" value="C:membrane"/>
    <property type="evidence" value="ECO:0007669"/>
    <property type="project" value="InterPro"/>
</dbReference>
<reference evidence="4" key="2">
    <citation type="journal article" date="2023" name="IMA Fungus">
        <title>Comparative genomic study of the Penicillium genus elucidates a diverse pangenome and 15 lateral gene transfer events.</title>
        <authorList>
            <person name="Petersen C."/>
            <person name="Sorensen T."/>
            <person name="Nielsen M.R."/>
            <person name="Sondergaard T.E."/>
            <person name="Sorensen J.L."/>
            <person name="Fitzpatrick D.A."/>
            <person name="Frisvad J.C."/>
            <person name="Nielsen K.L."/>
        </authorList>
    </citation>
    <scope>NUCLEOTIDE SEQUENCE</scope>
    <source>
        <strain evidence="4">IBT 29495</strain>
    </source>
</reference>
<sequence length="222" mass="25189">MSKKLRYLSVLIFGDAGVGKKALIEWIRPDDIYDPTLEDESVVTLDVDGSPCVLDILEDAGETYAVLREQYIPTGDVFILAYSVTSRASFSHIRMYDNQIKDHMEKMRVDGTIKRSPSQHPWNTPFILIGTKNGLEGQREVSVEEGQMLAKSLNYSFIETSTKHKTDVEKMFHEVVRCFRQQNPPTPSEPETPNPSRSRKGLGRLLGPRKRKNDNGSRCIVM</sequence>
<feature type="compositionally biased region" description="Basic residues" evidence="3">
    <location>
        <begin position="197"/>
        <end position="212"/>
    </location>
</feature>
<dbReference type="InterPro" id="IPR027417">
    <property type="entry name" value="P-loop_NTPase"/>
</dbReference>
<dbReference type="PRINTS" id="PR00449">
    <property type="entry name" value="RASTRNSFRMNG"/>
</dbReference>
<dbReference type="EMBL" id="JAPWDS010000003">
    <property type="protein sequence ID" value="KAJ5502925.1"/>
    <property type="molecule type" value="Genomic_DNA"/>
</dbReference>
<dbReference type="PROSITE" id="PS51419">
    <property type="entry name" value="RAB"/>
    <property type="match status" value="1"/>
</dbReference>
<evidence type="ECO:0000313" key="4">
    <source>
        <dbReference type="EMBL" id="KAJ5502925.1"/>
    </source>
</evidence>
<organism evidence="4 5">
    <name type="scientific">Penicillium fimorum</name>
    <dbReference type="NCBI Taxonomy" id="1882269"/>
    <lineage>
        <taxon>Eukaryota</taxon>
        <taxon>Fungi</taxon>
        <taxon>Dikarya</taxon>
        <taxon>Ascomycota</taxon>
        <taxon>Pezizomycotina</taxon>
        <taxon>Eurotiomycetes</taxon>
        <taxon>Eurotiomycetidae</taxon>
        <taxon>Eurotiales</taxon>
        <taxon>Aspergillaceae</taxon>
        <taxon>Penicillium</taxon>
    </lineage>
</organism>
<accession>A0A9X0C5Z5</accession>
<reference evidence="4" key="1">
    <citation type="submission" date="2022-12" db="EMBL/GenBank/DDBJ databases">
        <authorList>
            <person name="Petersen C."/>
        </authorList>
    </citation>
    <scope>NUCLEOTIDE SEQUENCE</scope>
    <source>
        <strain evidence="4">IBT 29495</strain>
    </source>
</reference>
<dbReference type="Pfam" id="PF00071">
    <property type="entry name" value="Ras"/>
    <property type="match status" value="1"/>
</dbReference>
<keyword evidence="2" id="KW-0342">GTP-binding</keyword>
<dbReference type="InterPro" id="IPR001806">
    <property type="entry name" value="Small_GTPase"/>
</dbReference>
<feature type="region of interest" description="Disordered" evidence="3">
    <location>
        <begin position="180"/>
        <end position="222"/>
    </location>
</feature>
<comment type="caution">
    <text evidence="4">The sequence shown here is derived from an EMBL/GenBank/DDBJ whole genome shotgun (WGS) entry which is preliminary data.</text>
</comment>
<dbReference type="InterPro" id="IPR020849">
    <property type="entry name" value="Small_GTPase_Ras-type"/>
</dbReference>
<gene>
    <name evidence="4" type="ORF">N7463_005799</name>
</gene>
<dbReference type="SMART" id="SM00174">
    <property type="entry name" value="RHO"/>
    <property type="match status" value="1"/>
</dbReference>
<evidence type="ECO:0000256" key="2">
    <source>
        <dbReference type="ARBA" id="ARBA00023134"/>
    </source>
</evidence>
<dbReference type="SUPFAM" id="SSF52540">
    <property type="entry name" value="P-loop containing nucleoside triphosphate hydrolases"/>
    <property type="match status" value="1"/>
</dbReference>
<dbReference type="GO" id="GO:0005525">
    <property type="term" value="F:GTP binding"/>
    <property type="evidence" value="ECO:0007669"/>
    <property type="project" value="UniProtKB-KW"/>
</dbReference>
<dbReference type="AlphaFoldDB" id="A0A9X0C5Z5"/>
<evidence type="ECO:0000256" key="1">
    <source>
        <dbReference type="ARBA" id="ARBA00022741"/>
    </source>
</evidence>
<dbReference type="GO" id="GO:0003924">
    <property type="term" value="F:GTPase activity"/>
    <property type="evidence" value="ECO:0007669"/>
    <property type="project" value="InterPro"/>
</dbReference>
<dbReference type="Proteomes" id="UP001149954">
    <property type="component" value="Unassembled WGS sequence"/>
</dbReference>
<feature type="compositionally biased region" description="Pro residues" evidence="3">
    <location>
        <begin position="184"/>
        <end position="193"/>
    </location>
</feature>
<dbReference type="PROSITE" id="PS51421">
    <property type="entry name" value="RAS"/>
    <property type="match status" value="1"/>
</dbReference>
<protein>
    <submittedName>
        <fullName evidence="4">Uncharacterized protein</fullName>
    </submittedName>
</protein>
<dbReference type="SMART" id="SM00175">
    <property type="entry name" value="RAB"/>
    <property type="match status" value="1"/>
</dbReference>
<dbReference type="OrthoDB" id="5976022at2759"/>
<name>A0A9X0C5Z5_9EURO</name>
<evidence type="ECO:0000313" key="5">
    <source>
        <dbReference type="Proteomes" id="UP001149954"/>
    </source>
</evidence>
<proteinExistence type="predicted"/>
<dbReference type="Gene3D" id="3.40.50.300">
    <property type="entry name" value="P-loop containing nucleotide triphosphate hydrolases"/>
    <property type="match status" value="1"/>
</dbReference>